<dbReference type="RefSeq" id="WP_185054509.1">
    <property type="nucleotide sequence ID" value="NZ_BAABIX010000038.1"/>
</dbReference>
<dbReference type="Proteomes" id="UP000578449">
    <property type="component" value="Unassembled WGS sequence"/>
</dbReference>
<sequence>MSTRRAFTEQEIAAIRDLYEHEAGVSDPVFMAPAEVLSLIASYEKERERAAAATRRASDQLALLQAIRQALDIPHASPAGEAARGQVITRRVHHVVEILRWALDDPVPWHIGPGARLLAQRMETIPLTYAQTAGAHLAPAQPNEFQYCTTPSICAPARRCTCPRWDR</sequence>
<dbReference type="AlphaFoldDB" id="A0A840P8B3"/>
<comment type="caution">
    <text evidence="1">The sequence shown here is derived from an EMBL/GenBank/DDBJ whole genome shotgun (WGS) entry which is preliminary data.</text>
</comment>
<evidence type="ECO:0000313" key="1">
    <source>
        <dbReference type="EMBL" id="MBB5137604.1"/>
    </source>
</evidence>
<protein>
    <submittedName>
        <fullName evidence="1">Uncharacterized protein</fullName>
    </submittedName>
</protein>
<keyword evidence="2" id="KW-1185">Reference proteome</keyword>
<gene>
    <name evidence="1" type="ORF">HNP84_007356</name>
</gene>
<organism evidence="1 2">
    <name type="scientific">Thermocatellispora tengchongensis</name>
    <dbReference type="NCBI Taxonomy" id="1073253"/>
    <lineage>
        <taxon>Bacteria</taxon>
        <taxon>Bacillati</taxon>
        <taxon>Actinomycetota</taxon>
        <taxon>Actinomycetes</taxon>
        <taxon>Streptosporangiales</taxon>
        <taxon>Streptosporangiaceae</taxon>
        <taxon>Thermocatellispora</taxon>
    </lineage>
</organism>
<accession>A0A840P8B3</accession>
<evidence type="ECO:0000313" key="2">
    <source>
        <dbReference type="Proteomes" id="UP000578449"/>
    </source>
</evidence>
<name>A0A840P8B3_9ACTN</name>
<reference evidence="1 2" key="1">
    <citation type="submission" date="2020-08" db="EMBL/GenBank/DDBJ databases">
        <title>Genomic Encyclopedia of Type Strains, Phase IV (KMG-IV): sequencing the most valuable type-strain genomes for metagenomic binning, comparative biology and taxonomic classification.</title>
        <authorList>
            <person name="Goeker M."/>
        </authorList>
    </citation>
    <scope>NUCLEOTIDE SEQUENCE [LARGE SCALE GENOMIC DNA]</scope>
    <source>
        <strain evidence="1 2">DSM 45615</strain>
    </source>
</reference>
<dbReference type="EMBL" id="JACHGN010000019">
    <property type="protein sequence ID" value="MBB5137604.1"/>
    <property type="molecule type" value="Genomic_DNA"/>
</dbReference>
<proteinExistence type="predicted"/>